<feature type="region of interest" description="Disordered" evidence="1">
    <location>
        <begin position="1"/>
        <end position="21"/>
    </location>
</feature>
<feature type="compositionally biased region" description="Basic and acidic residues" evidence="1">
    <location>
        <begin position="1"/>
        <end position="14"/>
    </location>
</feature>
<accession>A0A3M6TRJ8</accession>
<name>A0A3M6TRJ8_POCDA</name>
<dbReference type="EMBL" id="RCHS01003083">
    <property type="protein sequence ID" value="RMX43971.1"/>
    <property type="molecule type" value="Genomic_DNA"/>
</dbReference>
<protein>
    <submittedName>
        <fullName evidence="2">Uncharacterized protein</fullName>
    </submittedName>
</protein>
<proteinExistence type="predicted"/>
<evidence type="ECO:0000313" key="2">
    <source>
        <dbReference type="EMBL" id="RMX43971.1"/>
    </source>
</evidence>
<evidence type="ECO:0000256" key="1">
    <source>
        <dbReference type="SAM" id="MobiDB-lite"/>
    </source>
</evidence>
<dbReference type="Proteomes" id="UP000275408">
    <property type="component" value="Unassembled WGS sequence"/>
</dbReference>
<comment type="caution">
    <text evidence="2">The sequence shown here is derived from an EMBL/GenBank/DDBJ whole genome shotgun (WGS) entry which is preliminary data.</text>
</comment>
<gene>
    <name evidence="2" type="ORF">pdam_00017565</name>
</gene>
<keyword evidence="3" id="KW-1185">Reference proteome</keyword>
<sequence>MTLERAKPENREKSSNPSGKEACVNAYRRLQNQFFSILLETAEPENRETAKEHRLVQQPIKESIFRSFYRHQRLPRCFSEPLLRDEISNTDLWKNLLSYNLDSLVNAYNNTLKSVLDNHTPAITKTVIKRPTVPWFNDGAKKNLVTYVIRRARSDYYTKFIQADCNDSRKLLRSAKTLVTWLSVLTPS</sequence>
<evidence type="ECO:0000313" key="3">
    <source>
        <dbReference type="Proteomes" id="UP000275408"/>
    </source>
</evidence>
<reference evidence="2 3" key="1">
    <citation type="journal article" date="2018" name="Sci. Rep.">
        <title>Comparative analysis of the Pocillopora damicornis genome highlights role of immune system in coral evolution.</title>
        <authorList>
            <person name="Cunning R."/>
            <person name="Bay R.A."/>
            <person name="Gillette P."/>
            <person name="Baker A.C."/>
            <person name="Traylor-Knowles N."/>
        </authorList>
    </citation>
    <scope>NUCLEOTIDE SEQUENCE [LARGE SCALE GENOMIC DNA]</scope>
    <source>
        <strain evidence="2">RSMAS</strain>
        <tissue evidence="2">Whole animal</tissue>
    </source>
</reference>
<dbReference type="AlphaFoldDB" id="A0A3M6TRJ8"/>
<organism evidence="2 3">
    <name type="scientific">Pocillopora damicornis</name>
    <name type="common">Cauliflower coral</name>
    <name type="synonym">Millepora damicornis</name>
    <dbReference type="NCBI Taxonomy" id="46731"/>
    <lineage>
        <taxon>Eukaryota</taxon>
        <taxon>Metazoa</taxon>
        <taxon>Cnidaria</taxon>
        <taxon>Anthozoa</taxon>
        <taxon>Hexacorallia</taxon>
        <taxon>Scleractinia</taxon>
        <taxon>Astrocoeniina</taxon>
        <taxon>Pocilloporidae</taxon>
        <taxon>Pocillopora</taxon>
    </lineage>
</organism>